<name>A0A966LYW5_9PROT</name>
<evidence type="ECO:0000313" key="8">
    <source>
        <dbReference type="EMBL" id="NCU53044.1"/>
    </source>
</evidence>
<sequence>MKKYIFIFIFFILSANVFSANEELKNKIYKNIRCIVCQGQSIYESNSDFAIDLKKLISKKLDNGENEKQIYEFLISRYGDWIVFNPGLNFNSLALWLLPLIVFMIGGFLIFRLNNNK</sequence>
<proteinExistence type="inferred from homology"/>
<organism evidence="8 9">
    <name type="scientific">Candidatus Fonsibacter lacus</name>
    <dbReference type="NCBI Taxonomy" id="2576439"/>
    <lineage>
        <taxon>Bacteria</taxon>
        <taxon>Pseudomonadati</taxon>
        <taxon>Pseudomonadota</taxon>
        <taxon>Alphaproteobacteria</taxon>
        <taxon>Candidatus Pelagibacterales</taxon>
        <taxon>Candidatus Pelagibacterales incertae sedis</taxon>
        <taxon>Candidatus Fonsibacter</taxon>
    </lineage>
</organism>
<evidence type="ECO:0000313" key="9">
    <source>
        <dbReference type="Proteomes" id="UP000747791"/>
    </source>
</evidence>
<keyword evidence="3 5" id="KW-0479">Metal-binding</keyword>
<evidence type="ECO:0000256" key="1">
    <source>
        <dbReference type="ARBA" id="ARBA00010342"/>
    </source>
</evidence>
<dbReference type="EMBL" id="RGET01000003">
    <property type="protein sequence ID" value="NBN87575.1"/>
    <property type="molecule type" value="Genomic_DNA"/>
</dbReference>
<keyword evidence="5" id="KW-0472">Membrane</keyword>
<comment type="similarity">
    <text evidence="1 5">Belongs to the CcmH/CycL/Ccl2/NrfF family.</text>
</comment>
<keyword evidence="5" id="KW-1133">Transmembrane helix</keyword>
<dbReference type="AlphaFoldDB" id="A0A966LYW5"/>
<comment type="function">
    <text evidence="5">Possible subunit of a heme lyase.</text>
</comment>
<dbReference type="PANTHER" id="PTHR47601:SF1">
    <property type="entry name" value="CYTOCHROME C-TYPE BIOGENESIS CCMH-LIKE MITOCHONDRIAL PROTEIN"/>
    <property type="match status" value="1"/>
</dbReference>
<reference evidence="8" key="1">
    <citation type="submission" date="2018-10" db="EMBL/GenBank/DDBJ databases">
        <title>Iterative Subtractive Binning of Freshwater Chronoseries Metagenomes Recovers Nearly Complete Genomes from over Four Hundred Novel Species.</title>
        <authorList>
            <person name="Rodriguez-R L.M."/>
            <person name="Tsementzi D."/>
            <person name="Luo C."/>
            <person name="Konstantinidis K.T."/>
        </authorList>
    </citation>
    <scope>NUCLEOTIDE SEQUENCE</scope>
    <source>
        <strain evidence="7">WB7_6_001</strain>
        <strain evidence="8">WB8_2A_004</strain>
    </source>
</reference>
<dbReference type="CDD" id="cd16378">
    <property type="entry name" value="CcmH_N"/>
    <property type="match status" value="1"/>
</dbReference>
<dbReference type="Gene3D" id="1.10.8.640">
    <property type="entry name" value="Cytochrome C biogenesis protein"/>
    <property type="match status" value="1"/>
</dbReference>
<evidence type="ECO:0000256" key="2">
    <source>
        <dbReference type="ARBA" id="ARBA00022617"/>
    </source>
</evidence>
<dbReference type="Proteomes" id="UP000747791">
    <property type="component" value="Unassembled WGS sequence"/>
</dbReference>
<evidence type="ECO:0000259" key="6">
    <source>
        <dbReference type="Pfam" id="PF03918"/>
    </source>
</evidence>
<evidence type="ECO:0000256" key="4">
    <source>
        <dbReference type="ARBA" id="ARBA00023004"/>
    </source>
</evidence>
<accession>A0A966LYW5</accession>
<feature type="transmembrane region" description="Helical" evidence="5">
    <location>
        <begin position="93"/>
        <end position="111"/>
    </location>
</feature>
<feature type="domain" description="CcmH/CycL/Ccl2/NrfF N-terminal" evidence="6">
    <location>
        <begin position="20"/>
        <end position="114"/>
    </location>
</feature>
<keyword evidence="4 5" id="KW-0408">Iron</keyword>
<dbReference type="PANTHER" id="PTHR47601">
    <property type="match status" value="1"/>
</dbReference>
<dbReference type="InterPro" id="IPR005616">
    <property type="entry name" value="CcmH/CycL/Ccl2/NrfF_N"/>
</dbReference>
<dbReference type="Pfam" id="PF03918">
    <property type="entry name" value="CcmH"/>
    <property type="match status" value="1"/>
</dbReference>
<keyword evidence="2 5" id="KW-0349">Heme</keyword>
<evidence type="ECO:0000256" key="3">
    <source>
        <dbReference type="ARBA" id="ARBA00022723"/>
    </source>
</evidence>
<feature type="signal peptide" evidence="5">
    <location>
        <begin position="1"/>
        <end position="19"/>
    </location>
</feature>
<protein>
    <recommendedName>
        <fullName evidence="5">Cytochrome c-type biogenesis protein</fullName>
    </recommendedName>
</protein>
<keyword evidence="5" id="KW-0812">Transmembrane</keyword>
<evidence type="ECO:0000256" key="5">
    <source>
        <dbReference type="RuleBase" id="RU364112"/>
    </source>
</evidence>
<dbReference type="Proteomes" id="UP000713222">
    <property type="component" value="Unassembled WGS sequence"/>
</dbReference>
<feature type="chain" id="PRO_5044040074" description="Cytochrome c-type biogenesis protein" evidence="5">
    <location>
        <begin position="20"/>
        <end position="117"/>
    </location>
</feature>
<dbReference type="InterPro" id="IPR038297">
    <property type="entry name" value="CcmH/CycL/NrfF/Ccl2_sf"/>
</dbReference>
<dbReference type="GO" id="GO:0046872">
    <property type="term" value="F:metal ion binding"/>
    <property type="evidence" value="ECO:0007669"/>
    <property type="project" value="UniProtKB-KW"/>
</dbReference>
<keyword evidence="5" id="KW-0732">Signal</keyword>
<comment type="caution">
    <text evidence="8">The sequence shown here is derived from an EMBL/GenBank/DDBJ whole genome shotgun (WGS) entry which is preliminary data.</text>
</comment>
<dbReference type="EMBL" id="RGOB01000036">
    <property type="protein sequence ID" value="NCU53044.1"/>
    <property type="molecule type" value="Genomic_DNA"/>
</dbReference>
<gene>
    <name evidence="7" type="ORF">EBV32_00555</name>
    <name evidence="8" type="ORF">EBX74_01895</name>
</gene>
<evidence type="ECO:0000313" key="7">
    <source>
        <dbReference type="EMBL" id="NBN87575.1"/>
    </source>
</evidence>